<proteinExistence type="inferred from homology"/>
<dbReference type="SUPFAM" id="SSF46785">
    <property type="entry name" value="Winged helix' DNA-binding domain"/>
    <property type="match status" value="1"/>
</dbReference>
<protein>
    <recommendedName>
        <fullName evidence="12">Manganese transport regulator</fullName>
    </recommendedName>
</protein>
<sequence>MATPSGNRQHGEAVENYAKAIYALQRRGDGTVGTNELADRLGVTAGSASAMVKRMADLGLASHAPYKGVTLSEQGEKVALEVMRHHRLLELYLHEHLGVPWDRVHEEAEALEHVISEDLEARIAAKLGHPTHDPHGDPIPDADLRIDEGDSVSLSALEPGASGRFVRISDEDPEMLRYLAGRGIQIGDAVEVLDRQPFGGPLTVRFPSVELSIGGDLARAMRVAVG</sequence>
<reference evidence="14 15" key="1">
    <citation type="submission" date="2018-03" db="EMBL/GenBank/DDBJ databases">
        <title>Aquarubrobacter algicola gen. nov., sp. nov., a novel actinobacterium isolated from shallow eutrophic lake during the end of cyanobacterial harmful algal blooms.</title>
        <authorList>
            <person name="Chun S.J."/>
        </authorList>
    </citation>
    <scope>NUCLEOTIDE SEQUENCE [LARGE SCALE GENOMIC DNA]</scope>
    <source>
        <strain evidence="14 15">Seoho-28</strain>
    </source>
</reference>
<evidence type="ECO:0000256" key="4">
    <source>
        <dbReference type="ARBA" id="ARBA00022490"/>
    </source>
</evidence>
<evidence type="ECO:0000256" key="2">
    <source>
        <dbReference type="ARBA" id="ARBA00007871"/>
    </source>
</evidence>
<dbReference type="GO" id="GO:0003677">
    <property type="term" value="F:DNA binding"/>
    <property type="evidence" value="ECO:0007669"/>
    <property type="project" value="UniProtKB-KW"/>
</dbReference>
<dbReference type="SUPFAM" id="SSF47979">
    <property type="entry name" value="Iron-dependent repressor protein, dimerization domain"/>
    <property type="match status" value="1"/>
</dbReference>
<evidence type="ECO:0000256" key="7">
    <source>
        <dbReference type="ARBA" id="ARBA00023015"/>
    </source>
</evidence>
<evidence type="ECO:0000256" key="8">
    <source>
        <dbReference type="ARBA" id="ARBA00023125"/>
    </source>
</evidence>
<dbReference type="InterPro" id="IPR001367">
    <property type="entry name" value="Fe_dep_repressor"/>
</dbReference>
<keyword evidence="7" id="KW-0805">Transcription regulation</keyword>
<dbReference type="SUPFAM" id="SSF50037">
    <property type="entry name" value="C-terminal domain of transcriptional repressors"/>
    <property type="match status" value="1"/>
</dbReference>
<evidence type="ECO:0000313" key="14">
    <source>
        <dbReference type="EMBL" id="PTL56100.1"/>
    </source>
</evidence>
<evidence type="ECO:0000256" key="3">
    <source>
        <dbReference type="ARBA" id="ARBA00011738"/>
    </source>
</evidence>
<dbReference type="SMART" id="SM00899">
    <property type="entry name" value="FeoA"/>
    <property type="match status" value="1"/>
</dbReference>
<keyword evidence="4" id="KW-0963">Cytoplasm</keyword>
<dbReference type="InterPro" id="IPR050536">
    <property type="entry name" value="DtxR_MntR_Metal-Reg"/>
</dbReference>
<comment type="caution">
    <text evidence="14">The sequence shown here is derived from an EMBL/GenBank/DDBJ whole genome shotgun (WGS) entry which is preliminary data.</text>
</comment>
<dbReference type="Proteomes" id="UP000240739">
    <property type="component" value="Unassembled WGS sequence"/>
</dbReference>
<keyword evidence="8" id="KW-0238">DNA-binding</keyword>
<dbReference type="Gene3D" id="2.30.30.90">
    <property type="match status" value="1"/>
</dbReference>
<evidence type="ECO:0000256" key="11">
    <source>
        <dbReference type="ARBA" id="ARBA00023211"/>
    </source>
</evidence>
<keyword evidence="10" id="KW-0804">Transcription</keyword>
<keyword evidence="15" id="KW-1185">Reference proteome</keyword>
<comment type="similarity">
    <text evidence="2">Belongs to the DtxR/MntR family.</text>
</comment>
<evidence type="ECO:0000256" key="10">
    <source>
        <dbReference type="ARBA" id="ARBA00023163"/>
    </source>
</evidence>
<dbReference type="InterPro" id="IPR022687">
    <property type="entry name" value="HTH_DTXR"/>
</dbReference>
<dbReference type="InterPro" id="IPR007167">
    <property type="entry name" value="Fe-transptr_FeoA-like"/>
</dbReference>
<dbReference type="PANTHER" id="PTHR33238">
    <property type="entry name" value="IRON (METAL) DEPENDENT REPRESSOR, DTXR FAMILY"/>
    <property type="match status" value="1"/>
</dbReference>
<dbReference type="GO" id="GO:0046914">
    <property type="term" value="F:transition metal ion binding"/>
    <property type="evidence" value="ECO:0007669"/>
    <property type="project" value="InterPro"/>
</dbReference>
<dbReference type="Pfam" id="PF02742">
    <property type="entry name" value="Fe_dep_repr_C"/>
    <property type="match status" value="1"/>
</dbReference>
<dbReference type="InterPro" id="IPR036388">
    <property type="entry name" value="WH-like_DNA-bd_sf"/>
</dbReference>
<dbReference type="Pfam" id="PF04023">
    <property type="entry name" value="FeoA"/>
    <property type="match status" value="1"/>
</dbReference>
<dbReference type="Gene3D" id="1.10.10.10">
    <property type="entry name" value="Winged helix-like DNA-binding domain superfamily/Winged helix DNA-binding domain"/>
    <property type="match status" value="1"/>
</dbReference>
<evidence type="ECO:0000256" key="6">
    <source>
        <dbReference type="ARBA" id="ARBA00023004"/>
    </source>
</evidence>
<dbReference type="GO" id="GO:0005737">
    <property type="term" value="C:cytoplasm"/>
    <property type="evidence" value="ECO:0007669"/>
    <property type="project" value="UniProtKB-SubCell"/>
</dbReference>
<keyword evidence="9" id="KW-0010">Activator</keyword>
<dbReference type="PROSITE" id="PS50944">
    <property type="entry name" value="HTH_DTXR"/>
    <property type="match status" value="1"/>
</dbReference>
<evidence type="ECO:0000256" key="9">
    <source>
        <dbReference type="ARBA" id="ARBA00023159"/>
    </source>
</evidence>
<comment type="subcellular location">
    <subcellularLocation>
        <location evidence="1">Cytoplasm</location>
    </subcellularLocation>
</comment>
<dbReference type="PANTHER" id="PTHR33238:SF11">
    <property type="entry name" value="TRANSCRIPTIONAL REGULATOR MNTR"/>
    <property type="match status" value="1"/>
</dbReference>
<dbReference type="InterPro" id="IPR036421">
    <property type="entry name" value="Fe_dep_repressor_sf"/>
</dbReference>
<evidence type="ECO:0000256" key="5">
    <source>
        <dbReference type="ARBA" id="ARBA00022491"/>
    </source>
</evidence>
<dbReference type="InterPro" id="IPR036390">
    <property type="entry name" value="WH_DNA-bd_sf"/>
</dbReference>
<dbReference type="GO" id="GO:0046983">
    <property type="term" value="F:protein dimerization activity"/>
    <property type="evidence" value="ECO:0007669"/>
    <property type="project" value="InterPro"/>
</dbReference>
<keyword evidence="11" id="KW-0464">Manganese</keyword>
<dbReference type="InterPro" id="IPR022689">
    <property type="entry name" value="Iron_dep_repressor"/>
</dbReference>
<dbReference type="RefSeq" id="WP_107569819.1">
    <property type="nucleotide sequence ID" value="NZ_PYYB01000002.1"/>
</dbReference>
<gene>
    <name evidence="14" type="ORF">C7Y72_13965</name>
</gene>
<dbReference type="OrthoDB" id="9791355at2"/>
<dbReference type="EMBL" id="PYYB01000002">
    <property type="protein sequence ID" value="PTL56100.1"/>
    <property type="molecule type" value="Genomic_DNA"/>
</dbReference>
<comment type="subunit">
    <text evidence="3">Homodimer.</text>
</comment>
<name>A0A2T4UE90_9ACTN</name>
<accession>A0A2T4UE90</accession>
<evidence type="ECO:0000259" key="13">
    <source>
        <dbReference type="PROSITE" id="PS50944"/>
    </source>
</evidence>
<keyword evidence="6" id="KW-0408">Iron</keyword>
<dbReference type="InterPro" id="IPR038157">
    <property type="entry name" value="FeoA_core_dom"/>
</dbReference>
<evidence type="ECO:0000313" key="15">
    <source>
        <dbReference type="Proteomes" id="UP000240739"/>
    </source>
</evidence>
<dbReference type="Pfam" id="PF01325">
    <property type="entry name" value="Fe_dep_repress"/>
    <property type="match status" value="1"/>
</dbReference>
<dbReference type="InterPro" id="IPR008988">
    <property type="entry name" value="Transcriptional_repressor_C"/>
</dbReference>
<dbReference type="AlphaFoldDB" id="A0A2T4UE90"/>
<keyword evidence="5" id="KW-0678">Repressor</keyword>
<feature type="domain" description="HTH dtxR-type" evidence="13">
    <location>
        <begin position="12"/>
        <end position="72"/>
    </location>
</feature>
<dbReference type="GO" id="GO:0003700">
    <property type="term" value="F:DNA-binding transcription factor activity"/>
    <property type="evidence" value="ECO:0007669"/>
    <property type="project" value="InterPro"/>
</dbReference>
<dbReference type="SMART" id="SM00529">
    <property type="entry name" value="HTH_DTXR"/>
    <property type="match status" value="1"/>
</dbReference>
<evidence type="ECO:0000256" key="12">
    <source>
        <dbReference type="ARBA" id="ARBA00032593"/>
    </source>
</evidence>
<evidence type="ECO:0000256" key="1">
    <source>
        <dbReference type="ARBA" id="ARBA00004496"/>
    </source>
</evidence>
<organism evidence="14 15">
    <name type="scientific">Paraconexibacter algicola</name>
    <dbReference type="NCBI Taxonomy" id="2133960"/>
    <lineage>
        <taxon>Bacteria</taxon>
        <taxon>Bacillati</taxon>
        <taxon>Actinomycetota</taxon>
        <taxon>Thermoleophilia</taxon>
        <taxon>Solirubrobacterales</taxon>
        <taxon>Paraconexibacteraceae</taxon>
        <taxon>Paraconexibacter</taxon>
    </lineage>
</organism>